<evidence type="ECO:0000313" key="2">
    <source>
        <dbReference type="Proteomes" id="UP000254938"/>
    </source>
</evidence>
<evidence type="ECO:0000313" key="1">
    <source>
        <dbReference type="EMBL" id="STS78522.1"/>
    </source>
</evidence>
<accession>A0A377TFR9</accession>
<dbReference type="EMBL" id="UGKQ01000003">
    <property type="protein sequence ID" value="STS78522.1"/>
    <property type="molecule type" value="Genomic_DNA"/>
</dbReference>
<reference evidence="1 2" key="1">
    <citation type="submission" date="2018-06" db="EMBL/GenBank/DDBJ databases">
        <authorList>
            <consortium name="Pathogen Informatics"/>
            <person name="Doyle S."/>
        </authorList>
    </citation>
    <scope>NUCLEOTIDE SEQUENCE [LARGE SCALE GENOMIC DNA]</scope>
    <source>
        <strain evidence="1 2">NCTC9140</strain>
    </source>
</reference>
<name>A0A377TFR9_KLEPN</name>
<proteinExistence type="predicted"/>
<gene>
    <name evidence="1" type="ORF">NCTC9140_00155</name>
</gene>
<dbReference type="AlphaFoldDB" id="A0A377TFR9"/>
<sequence length="129" mass="14295">MGVKRAIFDEETLRDYVEPIGTFGMHLSGNTTVDAEDQLGAFLSLKADGLRNVIMMWDSEKQAIRNTMAAARRLASIGLNVKIACLGEEGLDPGEATQEQILKAYYRAKPYSKQLELQSKVLGIRVFNS</sequence>
<protein>
    <submittedName>
        <fullName evidence="1">Uncharacterized protein</fullName>
    </submittedName>
</protein>
<organism evidence="1 2">
    <name type="scientific">Klebsiella pneumoniae</name>
    <dbReference type="NCBI Taxonomy" id="573"/>
    <lineage>
        <taxon>Bacteria</taxon>
        <taxon>Pseudomonadati</taxon>
        <taxon>Pseudomonadota</taxon>
        <taxon>Gammaproteobacteria</taxon>
        <taxon>Enterobacterales</taxon>
        <taxon>Enterobacteriaceae</taxon>
        <taxon>Klebsiella/Raoultella group</taxon>
        <taxon>Klebsiella</taxon>
        <taxon>Klebsiella pneumoniae complex</taxon>
    </lineage>
</organism>
<dbReference type="Proteomes" id="UP000254938">
    <property type="component" value="Unassembled WGS sequence"/>
</dbReference>